<dbReference type="SUPFAM" id="SSF51445">
    <property type="entry name" value="(Trans)glycosidases"/>
    <property type="match status" value="1"/>
</dbReference>
<evidence type="ECO:0000313" key="3">
    <source>
        <dbReference type="Proteomes" id="UP000568751"/>
    </source>
</evidence>
<proteinExistence type="predicted"/>
<organism evidence="2 3">
    <name type="scientific">Candidatus Thiodubiliella endoseptemdiera</name>
    <dbReference type="NCBI Taxonomy" id="2738886"/>
    <lineage>
        <taxon>Bacteria</taxon>
        <taxon>Pseudomonadati</taxon>
        <taxon>Pseudomonadota</taxon>
        <taxon>Gammaproteobacteria</taxon>
        <taxon>Candidatus Pseudothioglobaceae</taxon>
        <taxon>Candidatus Thiodubiliella</taxon>
    </lineage>
</organism>
<dbReference type="InterPro" id="IPR017853">
    <property type="entry name" value="GH"/>
</dbReference>
<dbReference type="EMBL" id="JACCHT010000001">
    <property type="protein sequence ID" value="NYT27529.1"/>
    <property type="molecule type" value="Genomic_DNA"/>
</dbReference>
<comment type="caution">
    <text evidence="2">The sequence shown here is derived from an EMBL/GenBank/DDBJ whole genome shotgun (WGS) entry which is preliminary data.</text>
</comment>
<accession>A0A853F4M8</accession>
<reference evidence="2 3" key="1">
    <citation type="submission" date="2020-05" db="EMBL/GenBank/DDBJ databases">
        <title>Horizontal transmission and recombination maintain forever young bacterial symbiont genomes.</title>
        <authorList>
            <person name="Russell S.L."/>
            <person name="Pepper-Tunick E."/>
            <person name="Svedberg J."/>
            <person name="Byrne A."/>
            <person name="Ruelas Castillo J."/>
            <person name="Vollmers C."/>
            <person name="Beinart R.A."/>
            <person name="Corbett-Detig R."/>
        </authorList>
    </citation>
    <scope>NUCLEOTIDE SEQUENCE [LARGE SCALE GENOMIC DNA]</scope>
    <source>
        <strain evidence="2">455</strain>
    </source>
</reference>
<keyword evidence="1" id="KW-0472">Membrane</keyword>
<dbReference type="AlphaFoldDB" id="A0A853F4M8"/>
<feature type="transmembrane region" description="Helical" evidence="1">
    <location>
        <begin position="33"/>
        <end position="57"/>
    </location>
</feature>
<dbReference type="Gene3D" id="3.20.20.80">
    <property type="entry name" value="Glycosidases"/>
    <property type="match status" value="1"/>
</dbReference>
<keyword evidence="1" id="KW-1133">Transmembrane helix</keyword>
<gene>
    <name evidence="2" type="ORF">H0A76_06270</name>
</gene>
<sequence>MSKINNIYKWDHHSDQPYIITDKTFKKQQKQKYLLEYFMMFWLFIVVFPIAFVWQFVMRFPTTKMQVGIGVNLDKGEEQYALVEELGVQHLIIRMPLWEVEKIDEFVRFAKGFGENKIIMINVLQDREHIEDLVLFQKNIQLIFDKFQDIAKVYQIGNATNRSKWGVFSVSEYLAFYQTAQNIRDKHFPQLKLLGSSVIDFEYYYTAYALFNFKKIKFDKLSSLLYVDRRGAPRERQYGFNLKNKINLLAAMVNLSPKVNNKIVITETNYPLKATAPYAPTSEKECVSELEYEQYMQDYIDIAKKTKKISHLYWHQLIAPGYGLVDNRDGSIRKTPAFYKFKQLIKQT</sequence>
<protein>
    <submittedName>
        <fullName evidence="2">Uncharacterized protein</fullName>
    </submittedName>
</protein>
<evidence type="ECO:0000313" key="2">
    <source>
        <dbReference type="EMBL" id="NYT27529.1"/>
    </source>
</evidence>
<evidence type="ECO:0000256" key="1">
    <source>
        <dbReference type="SAM" id="Phobius"/>
    </source>
</evidence>
<dbReference type="Proteomes" id="UP000568751">
    <property type="component" value="Unassembled WGS sequence"/>
</dbReference>
<name>A0A853F4M8_9GAMM</name>
<keyword evidence="1" id="KW-0812">Transmembrane</keyword>